<evidence type="ECO:0000256" key="1">
    <source>
        <dbReference type="SAM" id="Phobius"/>
    </source>
</evidence>
<feature type="transmembrane region" description="Helical" evidence="1">
    <location>
        <begin position="16"/>
        <end position="37"/>
    </location>
</feature>
<accession>A0A0F8XFD3</accession>
<reference evidence="2" key="1">
    <citation type="journal article" date="2015" name="Nature">
        <title>Complex archaea that bridge the gap between prokaryotes and eukaryotes.</title>
        <authorList>
            <person name="Spang A."/>
            <person name="Saw J.H."/>
            <person name="Jorgensen S.L."/>
            <person name="Zaremba-Niedzwiedzka K."/>
            <person name="Martijn J."/>
            <person name="Lind A.E."/>
            <person name="van Eijk R."/>
            <person name="Schleper C."/>
            <person name="Guy L."/>
            <person name="Ettema T.J."/>
        </authorList>
    </citation>
    <scope>NUCLEOTIDE SEQUENCE</scope>
</reference>
<dbReference type="Gene3D" id="2.60.120.260">
    <property type="entry name" value="Galactose-binding domain-like"/>
    <property type="match status" value="1"/>
</dbReference>
<feature type="non-terminal residue" evidence="2">
    <location>
        <position position="1"/>
    </location>
</feature>
<evidence type="ECO:0000313" key="2">
    <source>
        <dbReference type="EMBL" id="KKK59700.1"/>
    </source>
</evidence>
<gene>
    <name evidence="2" type="ORF">LCGC14_3031770</name>
</gene>
<keyword evidence="1" id="KW-1133">Transmembrane helix</keyword>
<keyword evidence="1" id="KW-0472">Membrane</keyword>
<proteinExistence type="predicted"/>
<comment type="caution">
    <text evidence="2">The sequence shown here is derived from an EMBL/GenBank/DDBJ whole genome shotgun (WGS) entry which is preliminary data.</text>
</comment>
<protein>
    <submittedName>
        <fullName evidence="2">Uncharacterized protein</fullName>
    </submittedName>
</protein>
<sequence>MEARLNAGRGLSLKQGFISAIASALSFGVGASAGMYFSQWSMASPGLQAIFLRFRFEVPDPAAGQWTLQADYVGGVRFVLNGREIVRASLPDGEIGASAVAKGYGQDAYLRLFDELSEKDKTTLRRKHLKGKAPPKFHGFAGWRTPPDSRIYKARNRALGPLPVPAKLLRKGTNVLAVEIRPASLHPMVYDAHAWISGYGKSSAWLHASLSRLSLRTTAEGVPSGVIAPGGAEAPMQVWAEDMHRRVFSPEYLEPGADSGRLRVVAARNGTYGGQVVVRSGRALSGVRVRCGRLVAAGGKSLPASTVRVFGMTGHPAERIIDLGGRV</sequence>
<dbReference type="AlphaFoldDB" id="A0A0F8XFD3"/>
<organism evidence="2">
    <name type="scientific">marine sediment metagenome</name>
    <dbReference type="NCBI Taxonomy" id="412755"/>
    <lineage>
        <taxon>unclassified sequences</taxon>
        <taxon>metagenomes</taxon>
        <taxon>ecological metagenomes</taxon>
    </lineage>
</organism>
<name>A0A0F8XFD3_9ZZZZ</name>
<keyword evidence="1" id="KW-0812">Transmembrane</keyword>
<dbReference type="EMBL" id="LAZR01063335">
    <property type="protein sequence ID" value="KKK59700.1"/>
    <property type="molecule type" value="Genomic_DNA"/>
</dbReference>